<feature type="region of interest" description="Disordered" evidence="1">
    <location>
        <begin position="34"/>
        <end position="53"/>
    </location>
</feature>
<reference evidence="2" key="1">
    <citation type="journal article" date="2015" name="Nature">
        <title>Complex archaea that bridge the gap between prokaryotes and eukaryotes.</title>
        <authorList>
            <person name="Spang A."/>
            <person name="Saw J.H."/>
            <person name="Jorgensen S.L."/>
            <person name="Zaremba-Niedzwiedzka K."/>
            <person name="Martijn J."/>
            <person name="Lind A.E."/>
            <person name="van Eijk R."/>
            <person name="Schleper C."/>
            <person name="Guy L."/>
            <person name="Ettema T.J."/>
        </authorList>
    </citation>
    <scope>NUCLEOTIDE SEQUENCE</scope>
</reference>
<dbReference type="EMBL" id="LAZR01070042">
    <property type="protein sequence ID" value="KKK46014.1"/>
    <property type="molecule type" value="Genomic_DNA"/>
</dbReference>
<dbReference type="AlphaFoldDB" id="A0A0F8XVL0"/>
<evidence type="ECO:0000256" key="1">
    <source>
        <dbReference type="SAM" id="MobiDB-lite"/>
    </source>
</evidence>
<accession>A0A0F8XVL0</accession>
<comment type="caution">
    <text evidence="2">The sequence shown here is derived from an EMBL/GenBank/DDBJ whole genome shotgun (WGS) entry which is preliminary data.</text>
</comment>
<organism evidence="2">
    <name type="scientific">marine sediment metagenome</name>
    <dbReference type="NCBI Taxonomy" id="412755"/>
    <lineage>
        <taxon>unclassified sequences</taxon>
        <taxon>metagenomes</taxon>
        <taxon>ecological metagenomes</taxon>
    </lineage>
</organism>
<evidence type="ECO:0000313" key="2">
    <source>
        <dbReference type="EMBL" id="KKK46014.1"/>
    </source>
</evidence>
<proteinExistence type="predicted"/>
<sequence>MGSGFRSDPIPKSPSVIGEVPVRRAHGEHLFFDSLSGNDSIAPTELDGTILVR</sequence>
<protein>
    <submittedName>
        <fullName evidence="2">Uncharacterized protein</fullName>
    </submittedName>
</protein>
<name>A0A0F8XVL0_9ZZZZ</name>
<gene>
    <name evidence="2" type="ORF">LCGC14_3164520</name>
</gene>
<feature type="non-terminal residue" evidence="2">
    <location>
        <position position="53"/>
    </location>
</feature>